<sequence>MQLKSIIRVELIQTENRDYSNSIHVCYSKSDSVISIKHKLQLVTGIPTDNQILYHATSYLSDSTLIHILSQANHPIPTLHMHVSVKGGAARPSNQFASFIFKDVTREECFENSTCSNPCCISVQNRHKVCIPKGMYQHHGGYVSLRCEVFKLTCPACQSKIPSQNWFNIVFYNCTADIEWRLTDDTEGEITLVTEDGKYTQAKEGNGTKEYHSLDATLK</sequence>
<dbReference type="AlphaFoldDB" id="A0AAV7JP13"/>
<comment type="caution">
    <text evidence="2">The sequence shown here is derived from an EMBL/GenBank/DDBJ whole genome shotgun (WGS) entry which is preliminary data.</text>
</comment>
<dbReference type="PROSITE" id="PS50053">
    <property type="entry name" value="UBIQUITIN_2"/>
    <property type="match status" value="1"/>
</dbReference>
<dbReference type="EMBL" id="JAKMXF010000311">
    <property type="protein sequence ID" value="KAI6650467.1"/>
    <property type="molecule type" value="Genomic_DNA"/>
</dbReference>
<dbReference type="SUPFAM" id="SSF54236">
    <property type="entry name" value="Ubiquitin-like"/>
    <property type="match status" value="1"/>
</dbReference>
<organism evidence="2 3">
    <name type="scientific">Oopsacas minuta</name>
    <dbReference type="NCBI Taxonomy" id="111878"/>
    <lineage>
        <taxon>Eukaryota</taxon>
        <taxon>Metazoa</taxon>
        <taxon>Porifera</taxon>
        <taxon>Hexactinellida</taxon>
        <taxon>Hexasterophora</taxon>
        <taxon>Lyssacinosida</taxon>
        <taxon>Leucopsacidae</taxon>
        <taxon>Oopsacas</taxon>
    </lineage>
</organism>
<gene>
    <name evidence="2" type="ORF">LOD99_5904</name>
</gene>
<dbReference type="InterPro" id="IPR000626">
    <property type="entry name" value="Ubiquitin-like_dom"/>
</dbReference>
<feature type="domain" description="Ubiquitin-like" evidence="1">
    <location>
        <begin position="7"/>
        <end position="88"/>
    </location>
</feature>
<evidence type="ECO:0000313" key="2">
    <source>
        <dbReference type="EMBL" id="KAI6650467.1"/>
    </source>
</evidence>
<reference evidence="2 3" key="1">
    <citation type="journal article" date="2023" name="BMC Biol.">
        <title>The compact genome of the sponge Oopsacas minuta (Hexactinellida) is lacking key metazoan core genes.</title>
        <authorList>
            <person name="Santini S."/>
            <person name="Schenkelaars Q."/>
            <person name="Jourda C."/>
            <person name="Duchesne M."/>
            <person name="Belahbib H."/>
            <person name="Rocher C."/>
            <person name="Selva M."/>
            <person name="Riesgo A."/>
            <person name="Vervoort M."/>
            <person name="Leys S.P."/>
            <person name="Kodjabachian L."/>
            <person name="Le Bivic A."/>
            <person name="Borchiellini C."/>
            <person name="Claverie J.M."/>
            <person name="Renard E."/>
        </authorList>
    </citation>
    <scope>NUCLEOTIDE SEQUENCE [LARGE SCALE GENOMIC DNA]</scope>
    <source>
        <strain evidence="2">SPO-2</strain>
    </source>
</reference>
<evidence type="ECO:0000313" key="3">
    <source>
        <dbReference type="Proteomes" id="UP001165289"/>
    </source>
</evidence>
<name>A0AAV7JP13_9METZ</name>
<evidence type="ECO:0000259" key="1">
    <source>
        <dbReference type="PROSITE" id="PS50053"/>
    </source>
</evidence>
<accession>A0AAV7JP13</accession>
<dbReference type="CDD" id="cd17039">
    <property type="entry name" value="Ubl_ubiquitin_like"/>
    <property type="match status" value="1"/>
</dbReference>
<protein>
    <recommendedName>
        <fullName evidence="1">Ubiquitin-like domain-containing protein</fullName>
    </recommendedName>
</protein>
<dbReference type="Gene3D" id="3.10.20.90">
    <property type="entry name" value="Phosphatidylinositol 3-kinase Catalytic Subunit, Chain A, domain 1"/>
    <property type="match status" value="1"/>
</dbReference>
<keyword evidence="3" id="KW-1185">Reference proteome</keyword>
<dbReference type="InterPro" id="IPR029071">
    <property type="entry name" value="Ubiquitin-like_domsf"/>
</dbReference>
<proteinExistence type="predicted"/>
<dbReference type="Proteomes" id="UP001165289">
    <property type="component" value="Unassembled WGS sequence"/>
</dbReference>